<sequence>MDKVVSPPKHGLKLGLDHVYPENRVPNHTPRLKILFRRLPAILRYIWYYIKSKLTGKSIVIDMVKPQSAQRIYGRSNLKTN</sequence>
<gene>
    <name evidence="1" type="ORF">NQ315_017000</name>
</gene>
<name>A0AAV8VBK7_9CUCU</name>
<proteinExistence type="predicted"/>
<dbReference type="EMBL" id="JANEYG010000201">
    <property type="protein sequence ID" value="KAJ8911306.1"/>
    <property type="molecule type" value="Genomic_DNA"/>
</dbReference>
<comment type="caution">
    <text evidence="1">The sequence shown here is derived from an EMBL/GenBank/DDBJ whole genome shotgun (WGS) entry which is preliminary data.</text>
</comment>
<dbReference type="AlphaFoldDB" id="A0AAV8VBK7"/>
<dbReference type="Proteomes" id="UP001159042">
    <property type="component" value="Unassembled WGS sequence"/>
</dbReference>
<protein>
    <submittedName>
        <fullName evidence="1">Uncharacterized protein</fullName>
    </submittedName>
</protein>
<evidence type="ECO:0000313" key="2">
    <source>
        <dbReference type="Proteomes" id="UP001159042"/>
    </source>
</evidence>
<reference evidence="1 2" key="1">
    <citation type="journal article" date="2023" name="Insect Mol. Biol.">
        <title>Genome sequencing provides insights into the evolution of gene families encoding plant cell wall-degrading enzymes in longhorned beetles.</title>
        <authorList>
            <person name="Shin N.R."/>
            <person name="Okamura Y."/>
            <person name="Kirsch R."/>
            <person name="Pauchet Y."/>
        </authorList>
    </citation>
    <scope>NUCLEOTIDE SEQUENCE [LARGE SCALE GENOMIC DNA]</scope>
    <source>
        <strain evidence="1">EAD_L_NR</strain>
    </source>
</reference>
<organism evidence="1 2">
    <name type="scientific">Exocentrus adspersus</name>
    <dbReference type="NCBI Taxonomy" id="1586481"/>
    <lineage>
        <taxon>Eukaryota</taxon>
        <taxon>Metazoa</taxon>
        <taxon>Ecdysozoa</taxon>
        <taxon>Arthropoda</taxon>
        <taxon>Hexapoda</taxon>
        <taxon>Insecta</taxon>
        <taxon>Pterygota</taxon>
        <taxon>Neoptera</taxon>
        <taxon>Endopterygota</taxon>
        <taxon>Coleoptera</taxon>
        <taxon>Polyphaga</taxon>
        <taxon>Cucujiformia</taxon>
        <taxon>Chrysomeloidea</taxon>
        <taxon>Cerambycidae</taxon>
        <taxon>Lamiinae</taxon>
        <taxon>Acanthocinini</taxon>
        <taxon>Exocentrus</taxon>
    </lineage>
</organism>
<accession>A0AAV8VBK7</accession>
<evidence type="ECO:0000313" key="1">
    <source>
        <dbReference type="EMBL" id="KAJ8911306.1"/>
    </source>
</evidence>
<keyword evidence="2" id="KW-1185">Reference proteome</keyword>